<dbReference type="PRINTS" id="PR00502">
    <property type="entry name" value="NUDIXFAMILY"/>
</dbReference>
<keyword evidence="3 4" id="KW-0378">Hydrolase</keyword>
<dbReference type="Gene3D" id="3.90.79.10">
    <property type="entry name" value="Nucleoside Triphosphate Pyrophosphohydrolase"/>
    <property type="match status" value="1"/>
</dbReference>
<organism evidence="6 7">
    <name type="scientific">Nonomuraea angiospora</name>
    <dbReference type="NCBI Taxonomy" id="46172"/>
    <lineage>
        <taxon>Bacteria</taxon>
        <taxon>Bacillati</taxon>
        <taxon>Actinomycetota</taxon>
        <taxon>Actinomycetes</taxon>
        <taxon>Streptosporangiales</taxon>
        <taxon>Streptosporangiaceae</taxon>
        <taxon>Nonomuraea</taxon>
    </lineage>
</organism>
<dbReference type="PROSITE" id="PS51462">
    <property type="entry name" value="NUDIX"/>
    <property type="match status" value="1"/>
</dbReference>
<dbReference type="InterPro" id="IPR020476">
    <property type="entry name" value="Nudix_hydrolase"/>
</dbReference>
<dbReference type="Pfam" id="PF00293">
    <property type="entry name" value="NUDIX"/>
    <property type="match status" value="1"/>
</dbReference>
<dbReference type="Proteomes" id="UP000633509">
    <property type="component" value="Unassembled WGS sequence"/>
</dbReference>
<comment type="caution">
    <text evidence="6">The sequence shown here is derived from an EMBL/GenBank/DDBJ whole genome shotgun (WGS) entry which is preliminary data.</text>
</comment>
<reference evidence="6 7" key="1">
    <citation type="submission" date="2020-10" db="EMBL/GenBank/DDBJ databases">
        <title>Sequencing the genomes of 1000 actinobacteria strains.</title>
        <authorList>
            <person name="Klenk H.-P."/>
        </authorList>
    </citation>
    <scope>NUCLEOTIDE SEQUENCE [LARGE SCALE GENOMIC DNA]</scope>
    <source>
        <strain evidence="6 7">DSM 43173</strain>
    </source>
</reference>
<evidence type="ECO:0000259" key="5">
    <source>
        <dbReference type="PROSITE" id="PS51462"/>
    </source>
</evidence>
<dbReference type="PANTHER" id="PTHR43046">
    <property type="entry name" value="GDP-MANNOSE MANNOSYL HYDROLASE"/>
    <property type="match status" value="1"/>
</dbReference>
<accession>A0ABR9M7Z8</accession>
<proteinExistence type="inferred from homology"/>
<evidence type="ECO:0000256" key="2">
    <source>
        <dbReference type="ARBA" id="ARBA00005582"/>
    </source>
</evidence>
<sequence length="175" mass="19001">MRERISRSTARVLLVDDVDRLLVYRGLLLQVEDPFYAWFTPGGAVDPGEDLHQAAARELREELGHVIAPSALGPVVAISSGTWSLGGETFSSVDSYFFLRVSGLEVDTSGMDDEERRVTDRFEWWTVSQLRSAAELVVPMGLAALMELLLPGDLPGQPVTLPWHLPAAGAAATPG</sequence>
<protein>
    <submittedName>
        <fullName evidence="6">8-oxo-dGTP pyrophosphatase MutT (NUDIX family)</fullName>
    </submittedName>
</protein>
<comment type="similarity">
    <text evidence="2 4">Belongs to the Nudix hydrolase family.</text>
</comment>
<dbReference type="InterPro" id="IPR020084">
    <property type="entry name" value="NUDIX_hydrolase_CS"/>
</dbReference>
<dbReference type="InterPro" id="IPR000086">
    <property type="entry name" value="NUDIX_hydrolase_dom"/>
</dbReference>
<evidence type="ECO:0000256" key="4">
    <source>
        <dbReference type="RuleBase" id="RU003476"/>
    </source>
</evidence>
<dbReference type="CDD" id="cd04685">
    <property type="entry name" value="NUDIX_Hydrolase"/>
    <property type="match status" value="1"/>
</dbReference>
<dbReference type="EMBL" id="JADBEK010000001">
    <property type="protein sequence ID" value="MBE1589026.1"/>
    <property type="molecule type" value="Genomic_DNA"/>
</dbReference>
<evidence type="ECO:0000256" key="3">
    <source>
        <dbReference type="ARBA" id="ARBA00022801"/>
    </source>
</evidence>
<name>A0ABR9M7Z8_9ACTN</name>
<dbReference type="PROSITE" id="PS00893">
    <property type="entry name" value="NUDIX_BOX"/>
    <property type="match status" value="1"/>
</dbReference>
<dbReference type="SUPFAM" id="SSF55811">
    <property type="entry name" value="Nudix"/>
    <property type="match status" value="1"/>
</dbReference>
<evidence type="ECO:0000313" key="6">
    <source>
        <dbReference type="EMBL" id="MBE1589026.1"/>
    </source>
</evidence>
<keyword evidence="7" id="KW-1185">Reference proteome</keyword>
<evidence type="ECO:0000256" key="1">
    <source>
        <dbReference type="ARBA" id="ARBA00001946"/>
    </source>
</evidence>
<dbReference type="PANTHER" id="PTHR43046:SF14">
    <property type="entry name" value="MUTT_NUDIX FAMILY PROTEIN"/>
    <property type="match status" value="1"/>
</dbReference>
<gene>
    <name evidence="6" type="ORF">H4W80_007284</name>
</gene>
<dbReference type="RefSeq" id="WP_192789137.1">
    <property type="nucleotide sequence ID" value="NZ_JADBEK010000001.1"/>
</dbReference>
<evidence type="ECO:0000313" key="7">
    <source>
        <dbReference type="Proteomes" id="UP000633509"/>
    </source>
</evidence>
<feature type="domain" description="Nudix hydrolase" evidence="5">
    <location>
        <begin position="5"/>
        <end position="150"/>
    </location>
</feature>
<comment type="cofactor">
    <cofactor evidence="1">
        <name>Mg(2+)</name>
        <dbReference type="ChEBI" id="CHEBI:18420"/>
    </cofactor>
</comment>
<dbReference type="InterPro" id="IPR015797">
    <property type="entry name" value="NUDIX_hydrolase-like_dom_sf"/>
</dbReference>